<dbReference type="RefSeq" id="XP_007419110.1">
    <property type="nucleotide sequence ID" value="XM_007419048.1"/>
</dbReference>
<dbReference type="Proteomes" id="UP000001072">
    <property type="component" value="Unassembled WGS sequence"/>
</dbReference>
<reference evidence="3" key="1">
    <citation type="journal article" date="2011" name="Proc. Natl. Acad. Sci. U.S.A.">
        <title>Obligate biotrophy features unraveled by the genomic analysis of rust fungi.</title>
        <authorList>
            <person name="Duplessis S."/>
            <person name="Cuomo C.A."/>
            <person name="Lin Y.-C."/>
            <person name="Aerts A."/>
            <person name="Tisserant E."/>
            <person name="Veneault-Fourrey C."/>
            <person name="Joly D.L."/>
            <person name="Hacquard S."/>
            <person name="Amselem J."/>
            <person name="Cantarel B.L."/>
            <person name="Chiu R."/>
            <person name="Coutinho P.M."/>
            <person name="Feau N."/>
            <person name="Field M."/>
            <person name="Frey P."/>
            <person name="Gelhaye E."/>
            <person name="Goldberg J."/>
            <person name="Grabherr M.G."/>
            <person name="Kodira C.D."/>
            <person name="Kohler A."/>
            <person name="Kuees U."/>
            <person name="Lindquist E.A."/>
            <person name="Lucas S.M."/>
            <person name="Mago R."/>
            <person name="Mauceli E."/>
            <person name="Morin E."/>
            <person name="Murat C."/>
            <person name="Pangilinan J.L."/>
            <person name="Park R."/>
            <person name="Pearson M."/>
            <person name="Quesneville H."/>
            <person name="Rouhier N."/>
            <person name="Sakthikumar S."/>
            <person name="Salamov A.A."/>
            <person name="Schmutz J."/>
            <person name="Selles B."/>
            <person name="Shapiro H."/>
            <person name="Tanguay P."/>
            <person name="Tuskan G.A."/>
            <person name="Henrissat B."/>
            <person name="Van de Peer Y."/>
            <person name="Rouze P."/>
            <person name="Ellis J.G."/>
            <person name="Dodds P.N."/>
            <person name="Schein J.E."/>
            <person name="Zhong S."/>
            <person name="Hamelin R.C."/>
            <person name="Grigoriev I.V."/>
            <person name="Szabo L.J."/>
            <person name="Martin F."/>
        </authorList>
    </citation>
    <scope>NUCLEOTIDE SEQUENCE [LARGE SCALE GENOMIC DNA]</scope>
    <source>
        <strain evidence="3">98AG31 / pathotype 3-4-7</strain>
    </source>
</reference>
<dbReference type="SUPFAM" id="SSF49329">
    <property type="entry name" value="Cu,Zn superoxide dismutase-like"/>
    <property type="match status" value="1"/>
</dbReference>
<accession>F4SCJ8</accession>
<feature type="region of interest" description="Disordered" evidence="1">
    <location>
        <begin position="33"/>
        <end position="60"/>
    </location>
</feature>
<dbReference type="VEuPathDB" id="FungiDB:MELLADRAFT_114193"/>
<dbReference type="AlphaFoldDB" id="F4SCJ8"/>
<evidence type="ECO:0000313" key="2">
    <source>
        <dbReference type="EMBL" id="EGF97628.1"/>
    </source>
</evidence>
<sequence length="230" mass="25160">MKLYVPSDGGSGDDLRSLDKAIEVEDNRISRQHFSAKLRSSGPRISPGDEPDEAQCKLEDSSTESSFAVFQYKTMPMRLRVLSIPLPAQQHRNKPKPQTQAKTLAGGIITGLNGLKIEGHFKFVQLSNNAGVSIDLAVEGLDQKFKAKDDINYHIHEKPATKDCSGLGAKLVDLSKDHKPLKGVKINKRSFVDHTLSLFPAKGKTNIVGRSITIHDGTTIKYLGCATILV</sequence>
<evidence type="ECO:0008006" key="4">
    <source>
        <dbReference type="Google" id="ProtNLM"/>
    </source>
</evidence>
<keyword evidence="3" id="KW-1185">Reference proteome</keyword>
<evidence type="ECO:0000256" key="1">
    <source>
        <dbReference type="SAM" id="MobiDB-lite"/>
    </source>
</evidence>
<evidence type="ECO:0000313" key="3">
    <source>
        <dbReference type="Proteomes" id="UP000001072"/>
    </source>
</evidence>
<organism evidence="3">
    <name type="scientific">Melampsora larici-populina (strain 98AG31 / pathotype 3-4-7)</name>
    <name type="common">Poplar leaf rust fungus</name>
    <dbReference type="NCBI Taxonomy" id="747676"/>
    <lineage>
        <taxon>Eukaryota</taxon>
        <taxon>Fungi</taxon>
        <taxon>Dikarya</taxon>
        <taxon>Basidiomycota</taxon>
        <taxon>Pucciniomycotina</taxon>
        <taxon>Pucciniomycetes</taxon>
        <taxon>Pucciniales</taxon>
        <taxon>Melampsoraceae</taxon>
        <taxon>Melampsora</taxon>
    </lineage>
</organism>
<gene>
    <name evidence="2" type="ORF">MELLADRAFT_114193</name>
</gene>
<dbReference type="Gene3D" id="2.60.40.200">
    <property type="entry name" value="Superoxide dismutase, copper/zinc binding domain"/>
    <property type="match status" value="2"/>
</dbReference>
<name>F4SCJ8_MELLP</name>
<dbReference type="GO" id="GO:0006801">
    <property type="term" value="P:superoxide metabolic process"/>
    <property type="evidence" value="ECO:0007669"/>
    <property type="project" value="InterPro"/>
</dbReference>
<dbReference type="EMBL" id="GL883211">
    <property type="protein sequence ID" value="EGF97628.1"/>
    <property type="molecule type" value="Genomic_DNA"/>
</dbReference>
<protein>
    <recommendedName>
        <fullName evidence="4">Superoxide dismutase copper/zinc binding domain-containing protein</fullName>
    </recommendedName>
</protein>
<proteinExistence type="predicted"/>
<dbReference type="KEGG" id="mlr:MELLADRAFT_114193"/>
<dbReference type="HOGENOM" id="CLU_105127_0_0_1"/>
<dbReference type="GeneID" id="18925247"/>
<dbReference type="InterPro" id="IPR036423">
    <property type="entry name" value="SOD-like_Cu/Zn_dom_sf"/>
</dbReference>
<dbReference type="GO" id="GO:0046872">
    <property type="term" value="F:metal ion binding"/>
    <property type="evidence" value="ECO:0007669"/>
    <property type="project" value="InterPro"/>
</dbReference>
<dbReference type="InParanoid" id="F4SCJ8"/>